<protein>
    <submittedName>
        <fullName evidence="8">Peptide-transporting ATPase</fullName>
    </submittedName>
</protein>
<evidence type="ECO:0000256" key="4">
    <source>
        <dbReference type="ARBA" id="ARBA00022989"/>
    </source>
</evidence>
<dbReference type="PANTHER" id="PTHR11654">
    <property type="entry name" value="OLIGOPEPTIDE TRANSPORTER-RELATED"/>
    <property type="match status" value="1"/>
</dbReference>
<evidence type="ECO:0000313" key="8">
    <source>
        <dbReference type="EMBL" id="KAK1396646.1"/>
    </source>
</evidence>
<proteinExistence type="inferred from homology"/>
<dbReference type="InterPro" id="IPR036259">
    <property type="entry name" value="MFS_trans_sf"/>
</dbReference>
<comment type="similarity">
    <text evidence="2">Belongs to the major facilitator superfamily. Proton-dependent oligopeptide transporter (POT/PTR) (TC 2.A.17) family.</text>
</comment>
<keyword evidence="3 7" id="KW-0812">Transmembrane</keyword>
<organism evidence="8 9">
    <name type="scientific">Heracleum sosnowskyi</name>
    <dbReference type="NCBI Taxonomy" id="360622"/>
    <lineage>
        <taxon>Eukaryota</taxon>
        <taxon>Viridiplantae</taxon>
        <taxon>Streptophyta</taxon>
        <taxon>Embryophyta</taxon>
        <taxon>Tracheophyta</taxon>
        <taxon>Spermatophyta</taxon>
        <taxon>Magnoliopsida</taxon>
        <taxon>eudicotyledons</taxon>
        <taxon>Gunneridae</taxon>
        <taxon>Pentapetalae</taxon>
        <taxon>asterids</taxon>
        <taxon>campanulids</taxon>
        <taxon>Apiales</taxon>
        <taxon>Apiaceae</taxon>
        <taxon>Apioideae</taxon>
        <taxon>apioid superclade</taxon>
        <taxon>Tordylieae</taxon>
        <taxon>Tordyliinae</taxon>
        <taxon>Heracleum</taxon>
    </lineage>
</organism>
<comment type="similarity">
    <text evidence="6">Belongs to the major facilitator superfamily. Phosphate:H(+) symporter (TC 2.A.1.9) family.</text>
</comment>
<dbReference type="AlphaFoldDB" id="A0AAD8N5I6"/>
<evidence type="ECO:0000256" key="6">
    <source>
        <dbReference type="ARBA" id="ARBA00044504"/>
    </source>
</evidence>
<feature type="transmembrane region" description="Helical" evidence="7">
    <location>
        <begin position="169"/>
        <end position="194"/>
    </location>
</feature>
<feature type="transmembrane region" description="Helical" evidence="7">
    <location>
        <begin position="364"/>
        <end position="384"/>
    </location>
</feature>
<keyword evidence="4 7" id="KW-1133">Transmembrane helix</keyword>
<name>A0AAD8N5I6_9APIA</name>
<feature type="transmembrane region" description="Helical" evidence="7">
    <location>
        <begin position="520"/>
        <end position="540"/>
    </location>
</feature>
<evidence type="ECO:0000256" key="7">
    <source>
        <dbReference type="SAM" id="Phobius"/>
    </source>
</evidence>
<keyword evidence="9" id="KW-1185">Reference proteome</keyword>
<dbReference type="InterPro" id="IPR000109">
    <property type="entry name" value="POT_fam"/>
</dbReference>
<comment type="caution">
    <text evidence="8">The sequence shown here is derived from an EMBL/GenBank/DDBJ whole genome shotgun (WGS) entry which is preliminary data.</text>
</comment>
<dbReference type="EMBL" id="JAUIZM010000002">
    <property type="protein sequence ID" value="KAK1396646.1"/>
    <property type="molecule type" value="Genomic_DNA"/>
</dbReference>
<evidence type="ECO:0000256" key="5">
    <source>
        <dbReference type="ARBA" id="ARBA00023136"/>
    </source>
</evidence>
<evidence type="ECO:0000256" key="2">
    <source>
        <dbReference type="ARBA" id="ARBA00005982"/>
    </source>
</evidence>
<feature type="transmembrane region" description="Helical" evidence="7">
    <location>
        <begin position="240"/>
        <end position="259"/>
    </location>
</feature>
<dbReference type="Gene3D" id="1.20.1250.20">
    <property type="entry name" value="MFS general substrate transporter like domains"/>
    <property type="match status" value="2"/>
</dbReference>
<dbReference type="GO" id="GO:0016020">
    <property type="term" value="C:membrane"/>
    <property type="evidence" value="ECO:0007669"/>
    <property type="project" value="UniProtKB-SubCell"/>
</dbReference>
<dbReference type="GO" id="GO:0022857">
    <property type="term" value="F:transmembrane transporter activity"/>
    <property type="evidence" value="ECO:0007669"/>
    <property type="project" value="InterPro"/>
</dbReference>
<evidence type="ECO:0000313" key="9">
    <source>
        <dbReference type="Proteomes" id="UP001237642"/>
    </source>
</evidence>
<feature type="transmembrane region" description="Helical" evidence="7">
    <location>
        <begin position="400"/>
        <end position="418"/>
    </location>
</feature>
<feature type="transmembrane region" description="Helical" evidence="7">
    <location>
        <begin position="126"/>
        <end position="149"/>
    </location>
</feature>
<accession>A0AAD8N5I6</accession>
<dbReference type="Proteomes" id="UP001237642">
    <property type="component" value="Unassembled WGS sequence"/>
</dbReference>
<reference evidence="8" key="1">
    <citation type="submission" date="2023-02" db="EMBL/GenBank/DDBJ databases">
        <title>Genome of toxic invasive species Heracleum sosnowskyi carries increased number of genes despite the absence of recent whole-genome duplications.</title>
        <authorList>
            <person name="Schelkunov M."/>
            <person name="Shtratnikova V."/>
            <person name="Makarenko M."/>
            <person name="Klepikova A."/>
            <person name="Omelchenko D."/>
            <person name="Novikova G."/>
            <person name="Obukhova E."/>
            <person name="Bogdanov V."/>
            <person name="Penin A."/>
            <person name="Logacheva M."/>
        </authorList>
    </citation>
    <scope>NUCLEOTIDE SEQUENCE</scope>
    <source>
        <strain evidence="8">Hsosn_3</strain>
        <tissue evidence="8">Leaf</tissue>
    </source>
</reference>
<dbReference type="SUPFAM" id="SSF103473">
    <property type="entry name" value="MFS general substrate transporter"/>
    <property type="match status" value="1"/>
</dbReference>
<feature type="transmembrane region" description="Helical" evidence="7">
    <location>
        <begin position="476"/>
        <end position="500"/>
    </location>
</feature>
<reference evidence="8" key="2">
    <citation type="submission" date="2023-05" db="EMBL/GenBank/DDBJ databases">
        <authorList>
            <person name="Schelkunov M.I."/>
        </authorList>
    </citation>
    <scope>NUCLEOTIDE SEQUENCE</scope>
    <source>
        <strain evidence="8">Hsosn_3</strain>
        <tissue evidence="8">Leaf</tissue>
    </source>
</reference>
<sequence length="554" mass="61835">MQNIPRDIASGLVASQKEDSLLNTYRLLENIEEDGLYTEDGTVDYLGNAANRRTTGNWKACSYILGTEFSEKLAYGGMSSNLVLYLKNHLNEHSVTASKNIANWSGTCYAMPLIGAFLADRYLGRYGMIATFSIIYAMGMLLLTLSASVPGLKPICNDRDVCYATNAQTAVFFIALYLVAIGTGGIKPCVSSFAADQFDDTHEIEKKQKASMFNWFYFLVSFASLIAHSVLVWIQVNVGWGIGYGIATGAMIIAVIWFFSGTTLYRNQRPGSSPLTRLCRVIVASLKKRNLQVPSDESGLYKNVDAETTTTRSRKLDHTESLSFFDKAAVELESDHTEGSINTWSLCTVTEVEELKALIRLLPLWATGIIFSTMYVQTGIFFVLQGSSMDTRVGKSSFEFPPASIGIFDSISWILEFLRLELVRRHNYYELDHVPMSIFWQIPQYFIMGCAEVFSQIGQMEFFYDQAPDSMRSIGAALSLSTTALGCYMSSFLVTVVTMYSTRNGNVGWITDNLNYGHLHYFFGLLAILGTINLGVFILASRWFTYKRSVKALD</sequence>
<feature type="transmembrane region" description="Helical" evidence="7">
    <location>
        <begin position="215"/>
        <end position="234"/>
    </location>
</feature>
<comment type="subcellular location">
    <subcellularLocation>
        <location evidence="1">Membrane</location>
        <topology evidence="1">Multi-pass membrane protein</topology>
    </subcellularLocation>
</comment>
<evidence type="ECO:0000256" key="3">
    <source>
        <dbReference type="ARBA" id="ARBA00022692"/>
    </source>
</evidence>
<gene>
    <name evidence="8" type="ORF">POM88_006509</name>
</gene>
<evidence type="ECO:0000256" key="1">
    <source>
        <dbReference type="ARBA" id="ARBA00004141"/>
    </source>
</evidence>
<keyword evidence="5 7" id="KW-0472">Membrane</keyword>
<dbReference type="Pfam" id="PF00854">
    <property type="entry name" value="PTR2"/>
    <property type="match status" value="2"/>
</dbReference>